<organism evidence="2">
    <name type="scientific">Zea mays</name>
    <name type="common">Maize</name>
    <dbReference type="NCBI Taxonomy" id="4577"/>
    <lineage>
        <taxon>Eukaryota</taxon>
        <taxon>Viridiplantae</taxon>
        <taxon>Streptophyta</taxon>
        <taxon>Embryophyta</taxon>
        <taxon>Tracheophyta</taxon>
        <taxon>Spermatophyta</taxon>
        <taxon>Magnoliopsida</taxon>
        <taxon>Liliopsida</taxon>
        <taxon>Poales</taxon>
        <taxon>Poaceae</taxon>
        <taxon>PACMAD clade</taxon>
        <taxon>Panicoideae</taxon>
        <taxon>Andropogonodae</taxon>
        <taxon>Andropogoneae</taxon>
        <taxon>Tripsacinae</taxon>
        <taxon>Zea</taxon>
    </lineage>
</organism>
<feature type="region of interest" description="Disordered" evidence="1">
    <location>
        <begin position="1"/>
        <end position="20"/>
    </location>
</feature>
<protein>
    <submittedName>
        <fullName evidence="2">Uncharacterized protein</fullName>
    </submittedName>
</protein>
<dbReference type="AlphaFoldDB" id="B6U8N5"/>
<sequence length="50" mass="5591">MGCGHRSTSTGQEQVPQNEAHGGCCDVFVRGLGRRLSVNFWLLDRCLHMM</sequence>
<reference evidence="2" key="1">
    <citation type="journal article" date="2009" name="Plant Mol. Biol.">
        <title>Insights into corn genes derived from large-scale cDNA sequencing.</title>
        <authorList>
            <person name="Alexandrov N.N."/>
            <person name="Brover V.V."/>
            <person name="Freidin S."/>
            <person name="Troukhan M.E."/>
            <person name="Tatarinova T.V."/>
            <person name="Zhang H."/>
            <person name="Swaller T.J."/>
            <person name="Lu Y.P."/>
            <person name="Bouck J."/>
            <person name="Flavell R.B."/>
            <person name="Feldmann K.A."/>
        </authorList>
    </citation>
    <scope>NUCLEOTIDE SEQUENCE</scope>
</reference>
<evidence type="ECO:0000313" key="2">
    <source>
        <dbReference type="EMBL" id="ACG45718.1"/>
    </source>
</evidence>
<name>B6U8N5_MAIZE</name>
<proteinExistence type="evidence at transcript level"/>
<evidence type="ECO:0000256" key="1">
    <source>
        <dbReference type="SAM" id="MobiDB-lite"/>
    </source>
</evidence>
<accession>B6U8N5</accession>
<feature type="compositionally biased region" description="Polar residues" evidence="1">
    <location>
        <begin position="1"/>
        <end position="17"/>
    </location>
</feature>
<dbReference type="EMBL" id="EU973600">
    <property type="protein sequence ID" value="ACG45718.1"/>
    <property type="molecule type" value="mRNA"/>
</dbReference>